<dbReference type="RefSeq" id="XP_067493741.1">
    <property type="nucleotide sequence ID" value="XM_067631169.1"/>
</dbReference>
<gene>
    <name evidence="7" type="ORF">DFL_002392</name>
</gene>
<dbReference type="InterPro" id="IPR002794">
    <property type="entry name" value="DUF92_TMEM19"/>
</dbReference>
<evidence type="ECO:0000313" key="7">
    <source>
        <dbReference type="EMBL" id="RVD88197.1"/>
    </source>
</evidence>
<dbReference type="GeneID" id="93584703"/>
<dbReference type="AlphaFoldDB" id="A0A437ABJ7"/>
<dbReference type="EMBL" id="SAEB01000003">
    <property type="protein sequence ID" value="RVD88197.1"/>
    <property type="molecule type" value="Genomic_DNA"/>
</dbReference>
<evidence type="ECO:0000256" key="4">
    <source>
        <dbReference type="ARBA" id="ARBA00022989"/>
    </source>
</evidence>
<evidence type="ECO:0008006" key="9">
    <source>
        <dbReference type="Google" id="ProtNLM"/>
    </source>
</evidence>
<accession>A0A437ABJ7</accession>
<dbReference type="VEuPathDB" id="FungiDB:DFL_002392"/>
<comment type="subcellular location">
    <subcellularLocation>
        <location evidence="1">Membrane</location>
        <topology evidence="1">Multi-pass membrane protein</topology>
    </subcellularLocation>
</comment>
<evidence type="ECO:0000256" key="3">
    <source>
        <dbReference type="ARBA" id="ARBA00022692"/>
    </source>
</evidence>
<proteinExistence type="inferred from homology"/>
<sequence length="337" mass="35279">MHWALSSALTALLAYRAHSRKSLTLGGILAAVGTAIIHAVHPFSTLNICLLFGFYLAGNSATKHKHAIKQSLTISATGSHTVTTRTHIQVFSNSICASVLILIHYYLIQDDLKAGKEITFLLFSGGKNGWRDALIVGVMTQYAAVLSDTLSSELGILSPSPPRLIYNPLKVVPPGTNGGVTLTGFIAGTAGSILIAIISILSVPFGAENSDLRFKTTLGSVIIAAGVIGTVIDSLLGATLQASVIDVKAGKVVESEGGEKVLVISTKYPSIEGQLRKRVGVASEGQDVTAKTRAVEVGEGSRKIFNGFDLLSNNGVNVVMAGIAAIGGVLWGYWVVQ</sequence>
<dbReference type="PANTHER" id="PTHR13353:SF5">
    <property type="entry name" value="TRANSMEMBRANE PROTEIN 19"/>
    <property type="match status" value="1"/>
</dbReference>
<feature type="transmembrane region" description="Helical" evidence="6">
    <location>
        <begin position="217"/>
        <end position="238"/>
    </location>
</feature>
<dbReference type="Pfam" id="PF01940">
    <property type="entry name" value="DUF92"/>
    <property type="match status" value="1"/>
</dbReference>
<dbReference type="Proteomes" id="UP000283090">
    <property type="component" value="Unassembled WGS sequence"/>
</dbReference>
<organism evidence="7 8">
    <name type="scientific">Arthrobotrys flagrans</name>
    <name type="common">Nematode-trapping fungus</name>
    <name type="synonym">Trichothecium flagrans</name>
    <dbReference type="NCBI Taxonomy" id="97331"/>
    <lineage>
        <taxon>Eukaryota</taxon>
        <taxon>Fungi</taxon>
        <taxon>Dikarya</taxon>
        <taxon>Ascomycota</taxon>
        <taxon>Pezizomycotina</taxon>
        <taxon>Orbiliomycetes</taxon>
        <taxon>Orbiliales</taxon>
        <taxon>Orbiliaceae</taxon>
        <taxon>Arthrobotrys</taxon>
    </lineage>
</organism>
<keyword evidence="5 6" id="KW-0472">Membrane</keyword>
<dbReference type="PANTHER" id="PTHR13353">
    <property type="entry name" value="TRANSMEMBRANE PROTEIN 19"/>
    <property type="match status" value="1"/>
</dbReference>
<evidence type="ECO:0000256" key="6">
    <source>
        <dbReference type="SAM" id="Phobius"/>
    </source>
</evidence>
<feature type="transmembrane region" description="Helical" evidence="6">
    <location>
        <begin position="35"/>
        <end position="57"/>
    </location>
</feature>
<feature type="transmembrane region" description="Helical" evidence="6">
    <location>
        <begin position="90"/>
        <end position="108"/>
    </location>
</feature>
<protein>
    <recommendedName>
        <fullName evidence="9">DUF92 domain-containing protein</fullName>
    </recommendedName>
</protein>
<dbReference type="GO" id="GO:0016020">
    <property type="term" value="C:membrane"/>
    <property type="evidence" value="ECO:0007669"/>
    <property type="project" value="UniProtKB-SubCell"/>
</dbReference>
<keyword evidence="3 6" id="KW-0812">Transmembrane</keyword>
<reference evidence="7 8" key="1">
    <citation type="submission" date="2019-01" db="EMBL/GenBank/DDBJ databases">
        <title>Intercellular communication is required for trap formation in the nematode-trapping fungus Duddingtonia flagrans.</title>
        <authorList>
            <person name="Youssar L."/>
            <person name="Wernet V."/>
            <person name="Hensel N."/>
            <person name="Hildebrandt H.-G."/>
            <person name="Fischer R."/>
        </authorList>
    </citation>
    <scope>NUCLEOTIDE SEQUENCE [LARGE SCALE GENOMIC DNA]</scope>
    <source>
        <strain evidence="7 8">CBS H-5679</strain>
    </source>
</reference>
<keyword evidence="8" id="KW-1185">Reference proteome</keyword>
<evidence type="ECO:0000256" key="1">
    <source>
        <dbReference type="ARBA" id="ARBA00004141"/>
    </source>
</evidence>
<dbReference type="STRING" id="97331.A0A437ABJ7"/>
<feature type="transmembrane region" description="Helical" evidence="6">
    <location>
        <begin position="182"/>
        <end position="205"/>
    </location>
</feature>
<comment type="similarity">
    <text evidence="2">Belongs to the TMEM19 family.</text>
</comment>
<keyword evidence="4 6" id="KW-1133">Transmembrane helix</keyword>
<evidence type="ECO:0000256" key="5">
    <source>
        <dbReference type="ARBA" id="ARBA00023136"/>
    </source>
</evidence>
<evidence type="ECO:0000313" key="8">
    <source>
        <dbReference type="Proteomes" id="UP000283090"/>
    </source>
</evidence>
<evidence type="ECO:0000256" key="2">
    <source>
        <dbReference type="ARBA" id="ARBA00009012"/>
    </source>
</evidence>
<feature type="transmembrane region" description="Helical" evidence="6">
    <location>
        <begin position="315"/>
        <end position="336"/>
    </location>
</feature>
<name>A0A437ABJ7_ARTFL</name>
<comment type="caution">
    <text evidence="7">The sequence shown here is derived from an EMBL/GenBank/DDBJ whole genome shotgun (WGS) entry which is preliminary data.</text>
</comment>
<dbReference type="OrthoDB" id="30881at2759"/>